<reference evidence="15" key="1">
    <citation type="submission" date="2020-04" db="EMBL/GenBank/DDBJ databases">
        <authorList>
            <person name="Alioto T."/>
            <person name="Alioto T."/>
            <person name="Gomez Garrido J."/>
        </authorList>
    </citation>
    <scope>NUCLEOTIDE SEQUENCE</scope>
    <source>
        <strain evidence="15">A484AB</strain>
    </source>
</reference>
<keyword evidence="16" id="KW-1185">Reference proteome</keyword>
<evidence type="ECO:0000256" key="7">
    <source>
        <dbReference type="ARBA" id="ARBA00022898"/>
    </source>
</evidence>
<evidence type="ECO:0000256" key="6">
    <source>
        <dbReference type="ARBA" id="ARBA00022679"/>
    </source>
</evidence>
<evidence type="ECO:0000256" key="4">
    <source>
        <dbReference type="ARBA" id="ARBA00008392"/>
    </source>
</evidence>
<name>A0A7D9JKC9_PARCT</name>
<dbReference type="InterPro" id="IPR015421">
    <property type="entry name" value="PyrdxlP-dep_Trfase_major"/>
</dbReference>
<dbReference type="Gene3D" id="3.40.640.10">
    <property type="entry name" value="Type I PLP-dependent aspartate aminotransferase-like (Major domain)"/>
    <property type="match status" value="1"/>
</dbReference>
<dbReference type="GO" id="GO:0046513">
    <property type="term" value="P:ceramide biosynthetic process"/>
    <property type="evidence" value="ECO:0007669"/>
    <property type="project" value="TreeGrafter"/>
</dbReference>
<proteinExistence type="inferred from homology"/>
<gene>
    <name evidence="15" type="ORF">PACLA_8A030684</name>
</gene>
<dbReference type="GO" id="GO:0004758">
    <property type="term" value="F:serine C-palmitoyltransferase activity"/>
    <property type="evidence" value="ECO:0007669"/>
    <property type="project" value="UniProtKB-EC"/>
</dbReference>
<evidence type="ECO:0000313" key="16">
    <source>
        <dbReference type="Proteomes" id="UP001152795"/>
    </source>
</evidence>
<dbReference type="GO" id="GO:0016020">
    <property type="term" value="C:membrane"/>
    <property type="evidence" value="ECO:0007669"/>
    <property type="project" value="GOC"/>
</dbReference>
<evidence type="ECO:0000256" key="9">
    <source>
        <dbReference type="ARBA" id="ARBA00023098"/>
    </source>
</evidence>
<feature type="domain" description="Aminotransferase class I/classII large" evidence="14">
    <location>
        <begin position="83"/>
        <end position="310"/>
    </location>
</feature>
<evidence type="ECO:0000256" key="3">
    <source>
        <dbReference type="ARBA" id="ARBA00004991"/>
    </source>
</evidence>
<protein>
    <recommendedName>
        <fullName evidence="11">Serine palmitoyltransferase 1</fullName>
        <ecNumber evidence="5">2.3.1.50</ecNumber>
    </recommendedName>
    <alternativeName>
        <fullName evidence="12">Long chain base biosynthesis protein 1</fullName>
    </alternativeName>
    <alternativeName>
        <fullName evidence="13">Serine-palmitoyl-CoA transferase 1</fullName>
    </alternativeName>
</protein>
<dbReference type="SUPFAM" id="SSF53383">
    <property type="entry name" value="PLP-dependent transferases"/>
    <property type="match status" value="1"/>
</dbReference>
<comment type="cofactor">
    <cofactor evidence="1">
        <name>pyridoxal 5'-phosphate</name>
        <dbReference type="ChEBI" id="CHEBI:597326"/>
    </cofactor>
</comment>
<dbReference type="EC" id="2.3.1.50" evidence="5"/>
<keyword evidence="9" id="KW-0443">Lipid metabolism</keyword>
<evidence type="ECO:0000256" key="1">
    <source>
        <dbReference type="ARBA" id="ARBA00001933"/>
    </source>
</evidence>
<keyword evidence="8" id="KW-0746">Sphingolipid metabolism</keyword>
<feature type="non-terminal residue" evidence="15">
    <location>
        <position position="311"/>
    </location>
</feature>
<dbReference type="Gene3D" id="3.90.1150.10">
    <property type="entry name" value="Aspartate Aminotransferase, domain 1"/>
    <property type="match status" value="1"/>
</dbReference>
<keyword evidence="7" id="KW-0663">Pyridoxal phosphate</keyword>
<comment type="similarity">
    <text evidence="4">Belongs to the class-II pyridoxal-phosphate-dependent aminotransferase family.</text>
</comment>
<accession>A0A7D9JKC9</accession>
<dbReference type="PANTHER" id="PTHR13693:SF2">
    <property type="entry name" value="SERINE PALMITOYLTRANSFERASE 1"/>
    <property type="match status" value="1"/>
</dbReference>
<keyword evidence="10" id="KW-0012">Acyltransferase</keyword>
<evidence type="ECO:0000256" key="10">
    <source>
        <dbReference type="ARBA" id="ARBA00023315"/>
    </source>
</evidence>
<evidence type="ECO:0000256" key="8">
    <source>
        <dbReference type="ARBA" id="ARBA00022919"/>
    </source>
</evidence>
<sequence length="311" mass="35022">APFYHILFEVILVLLVFRLFRAKQYKLRESEIQLTEKEEEELIKDWKPEPLVPPNANHPSYVINPNIIKGKPGHQIIVNGKSCLNLATFNFLGFVGDKDIEEASIKTLRKYGVGSCGPRGFYGTIDVHLEFEKKVAEFMNTEDAIMYAYGFSTIASAIPAYSKRGDVIFCDDGVCFAIQKGVTASRSKVYWFKHNDMDDLERCLKEQEQKDMKNAKKASVTRRFLVAEGLYANYGDLAPLPKLIELKYKYKVRILLDESQSFGVLGATGRGLTEHFDVDRNDVDLISASMESSLATIGGFCCGSSFVVDHQ</sequence>
<comment type="caution">
    <text evidence="15">The sequence shown here is derived from an EMBL/GenBank/DDBJ whole genome shotgun (WGS) entry which is preliminary data.</text>
</comment>
<dbReference type="PANTHER" id="PTHR13693">
    <property type="entry name" value="CLASS II AMINOTRANSFERASE/8-AMINO-7-OXONONANOATE SYNTHASE"/>
    <property type="match status" value="1"/>
</dbReference>
<dbReference type="Proteomes" id="UP001152795">
    <property type="component" value="Unassembled WGS sequence"/>
</dbReference>
<evidence type="ECO:0000256" key="2">
    <source>
        <dbReference type="ARBA" id="ARBA00004760"/>
    </source>
</evidence>
<dbReference type="InterPro" id="IPR004839">
    <property type="entry name" value="Aminotransferase_I/II_large"/>
</dbReference>
<dbReference type="GO" id="GO:0046512">
    <property type="term" value="P:sphingosine biosynthetic process"/>
    <property type="evidence" value="ECO:0007669"/>
    <property type="project" value="TreeGrafter"/>
</dbReference>
<dbReference type="FunFam" id="3.40.640.10:FF:000049">
    <property type="entry name" value="serine palmitoyltransferase 1 isoform X1"/>
    <property type="match status" value="1"/>
</dbReference>
<evidence type="ECO:0000256" key="13">
    <source>
        <dbReference type="ARBA" id="ARBA00042649"/>
    </source>
</evidence>
<evidence type="ECO:0000256" key="11">
    <source>
        <dbReference type="ARBA" id="ARBA00041066"/>
    </source>
</evidence>
<dbReference type="InterPro" id="IPR050087">
    <property type="entry name" value="AON_synthase_class-II"/>
</dbReference>
<dbReference type="GO" id="GO:0005783">
    <property type="term" value="C:endoplasmic reticulum"/>
    <property type="evidence" value="ECO:0007669"/>
    <property type="project" value="TreeGrafter"/>
</dbReference>
<comment type="pathway">
    <text evidence="2">Lipid metabolism; sphingolipid metabolism.</text>
</comment>
<dbReference type="OrthoDB" id="3168162at2759"/>
<comment type="pathway">
    <text evidence="3">Sphingolipid metabolism.</text>
</comment>
<dbReference type="AlphaFoldDB" id="A0A7D9JKC9"/>
<evidence type="ECO:0000256" key="12">
    <source>
        <dbReference type="ARBA" id="ARBA00041765"/>
    </source>
</evidence>
<organism evidence="15 16">
    <name type="scientific">Paramuricea clavata</name>
    <name type="common">Red gorgonian</name>
    <name type="synonym">Violescent sea-whip</name>
    <dbReference type="NCBI Taxonomy" id="317549"/>
    <lineage>
        <taxon>Eukaryota</taxon>
        <taxon>Metazoa</taxon>
        <taxon>Cnidaria</taxon>
        <taxon>Anthozoa</taxon>
        <taxon>Octocorallia</taxon>
        <taxon>Malacalcyonacea</taxon>
        <taxon>Plexauridae</taxon>
        <taxon>Paramuricea</taxon>
    </lineage>
</organism>
<keyword evidence="6" id="KW-0808">Transferase</keyword>
<feature type="non-terminal residue" evidence="15">
    <location>
        <position position="1"/>
    </location>
</feature>
<dbReference type="GO" id="GO:0030170">
    <property type="term" value="F:pyridoxal phosphate binding"/>
    <property type="evidence" value="ECO:0007669"/>
    <property type="project" value="InterPro"/>
</dbReference>
<evidence type="ECO:0000313" key="15">
    <source>
        <dbReference type="EMBL" id="CAB4030958.1"/>
    </source>
</evidence>
<evidence type="ECO:0000256" key="5">
    <source>
        <dbReference type="ARBA" id="ARBA00013220"/>
    </source>
</evidence>
<evidence type="ECO:0000259" key="14">
    <source>
        <dbReference type="Pfam" id="PF00155"/>
    </source>
</evidence>
<dbReference type="Pfam" id="PF00155">
    <property type="entry name" value="Aminotran_1_2"/>
    <property type="match status" value="1"/>
</dbReference>
<dbReference type="EMBL" id="CACRXK020017263">
    <property type="protein sequence ID" value="CAB4030958.1"/>
    <property type="molecule type" value="Genomic_DNA"/>
</dbReference>
<dbReference type="InterPro" id="IPR015424">
    <property type="entry name" value="PyrdxlP-dep_Trfase"/>
</dbReference>
<dbReference type="InterPro" id="IPR015422">
    <property type="entry name" value="PyrdxlP-dep_Trfase_small"/>
</dbReference>